<reference evidence="4 5" key="1">
    <citation type="submission" date="2019-08" db="EMBL/GenBank/DDBJ databases">
        <authorList>
            <person name="Peeters C."/>
        </authorList>
    </citation>
    <scope>NUCLEOTIDE SEQUENCE [LARGE SCALE GENOMIC DNA]</scope>
    <source>
        <strain evidence="4 5">LMG 18089</strain>
    </source>
</reference>
<keyword evidence="2" id="KW-0804">Transcription</keyword>
<evidence type="ECO:0000259" key="3">
    <source>
        <dbReference type="PROSITE" id="PS01124"/>
    </source>
</evidence>
<evidence type="ECO:0000313" key="4">
    <source>
        <dbReference type="EMBL" id="VVG70005.1"/>
    </source>
</evidence>
<dbReference type="InterPro" id="IPR002818">
    <property type="entry name" value="DJ-1/PfpI"/>
</dbReference>
<dbReference type="InterPro" id="IPR029062">
    <property type="entry name" value="Class_I_gatase-like"/>
</dbReference>
<dbReference type="InterPro" id="IPR052158">
    <property type="entry name" value="INH-QAR"/>
</dbReference>
<dbReference type="Proteomes" id="UP000364291">
    <property type="component" value="Unassembled WGS sequence"/>
</dbReference>
<dbReference type="GO" id="GO:0003700">
    <property type="term" value="F:DNA-binding transcription factor activity"/>
    <property type="evidence" value="ECO:0007669"/>
    <property type="project" value="InterPro"/>
</dbReference>
<organism evidence="4 5">
    <name type="scientific">Pandoraea apista</name>
    <dbReference type="NCBI Taxonomy" id="93218"/>
    <lineage>
        <taxon>Bacteria</taxon>
        <taxon>Pseudomonadati</taxon>
        <taxon>Pseudomonadota</taxon>
        <taxon>Betaproteobacteria</taxon>
        <taxon>Burkholderiales</taxon>
        <taxon>Burkholderiaceae</taxon>
        <taxon>Pandoraea</taxon>
    </lineage>
</organism>
<dbReference type="SUPFAM" id="SSF52317">
    <property type="entry name" value="Class I glutamine amidotransferase-like"/>
    <property type="match status" value="1"/>
</dbReference>
<dbReference type="SMART" id="SM00342">
    <property type="entry name" value="HTH_ARAC"/>
    <property type="match status" value="1"/>
</dbReference>
<sequence>MSSGIRAEPAGQSVSAYVLSSDADPVGRHIVIVAFEGVEAIDVTGPASVFAKASLAVPGAYRLSVVSPYGGNVNTSAGLAIANTTPLRALGDSRNIDTIIVAGGEEAALRQAVVDGGAAQWVAQAAARARRVSSVCTGAFVLMAAGLLDSRQSTTHWRACDLLASMCTATDVQRDRVFVRDGNVWTSGGVTTGIDMALGMIEADLGRAVAMDIARDLALFVLRGGAESQVSRSLALQQGATSPVRDVIAWIESHLDADLSVEALAAVARMSPRNFSRAFSRDTGISPARYVVRARVHFAASLLRQTGWTQERIAQRSGFRSVDAFQRAFRDTFGTPVSQYRQTA</sequence>
<evidence type="ECO:0000256" key="1">
    <source>
        <dbReference type="ARBA" id="ARBA00023015"/>
    </source>
</evidence>
<gene>
    <name evidence="4" type="ORF">PAP18089_00963</name>
</gene>
<dbReference type="GO" id="GO:0043565">
    <property type="term" value="F:sequence-specific DNA binding"/>
    <property type="evidence" value="ECO:0007669"/>
    <property type="project" value="InterPro"/>
</dbReference>
<dbReference type="PANTHER" id="PTHR43130:SF3">
    <property type="entry name" value="HTH-TYPE TRANSCRIPTIONAL REGULATOR RV1931C"/>
    <property type="match status" value="1"/>
</dbReference>
<protein>
    <submittedName>
        <fullName evidence="4">AraC family transcriptional regulator</fullName>
    </submittedName>
</protein>
<dbReference type="PROSITE" id="PS01124">
    <property type="entry name" value="HTH_ARAC_FAMILY_2"/>
    <property type="match status" value="1"/>
</dbReference>
<feature type="domain" description="HTH araC/xylS-type" evidence="3">
    <location>
        <begin position="245"/>
        <end position="343"/>
    </location>
</feature>
<evidence type="ECO:0000256" key="2">
    <source>
        <dbReference type="ARBA" id="ARBA00023163"/>
    </source>
</evidence>
<dbReference type="EMBL" id="CABPSX010000001">
    <property type="protein sequence ID" value="VVG70005.1"/>
    <property type="molecule type" value="Genomic_DNA"/>
</dbReference>
<name>A0A5E5P135_9BURK</name>
<dbReference type="Pfam" id="PF12833">
    <property type="entry name" value="HTH_18"/>
    <property type="match status" value="1"/>
</dbReference>
<dbReference type="CDD" id="cd03137">
    <property type="entry name" value="GATase1_AraC_1"/>
    <property type="match status" value="1"/>
</dbReference>
<accession>A0A5E5P135</accession>
<dbReference type="Gene3D" id="1.10.10.60">
    <property type="entry name" value="Homeodomain-like"/>
    <property type="match status" value="2"/>
</dbReference>
<dbReference type="OrthoDB" id="8543772at2"/>
<evidence type="ECO:0000313" key="5">
    <source>
        <dbReference type="Proteomes" id="UP000364291"/>
    </source>
</evidence>
<dbReference type="InterPro" id="IPR009057">
    <property type="entry name" value="Homeodomain-like_sf"/>
</dbReference>
<proteinExistence type="predicted"/>
<dbReference type="Pfam" id="PF01965">
    <property type="entry name" value="DJ-1_PfpI"/>
    <property type="match status" value="1"/>
</dbReference>
<dbReference type="InterPro" id="IPR018060">
    <property type="entry name" value="HTH_AraC"/>
</dbReference>
<dbReference type="AlphaFoldDB" id="A0A5E5P135"/>
<dbReference type="PANTHER" id="PTHR43130">
    <property type="entry name" value="ARAC-FAMILY TRANSCRIPTIONAL REGULATOR"/>
    <property type="match status" value="1"/>
</dbReference>
<keyword evidence="1" id="KW-0805">Transcription regulation</keyword>
<dbReference type="Gene3D" id="3.40.50.880">
    <property type="match status" value="1"/>
</dbReference>
<dbReference type="SUPFAM" id="SSF46689">
    <property type="entry name" value="Homeodomain-like"/>
    <property type="match status" value="2"/>
</dbReference>